<gene>
    <name evidence="5" type="ORF">AYI70_g3377</name>
    <name evidence="4" type="ORF">AYI70_g5594</name>
</gene>
<dbReference type="Proteomes" id="UP000187283">
    <property type="component" value="Unassembled WGS sequence"/>
</dbReference>
<comment type="caution">
    <text evidence="4">The sequence shown here is derived from an EMBL/GenBank/DDBJ whole genome shotgun (WGS) entry which is preliminary data.</text>
</comment>
<keyword evidence="6" id="KW-1185">Reference proteome</keyword>
<dbReference type="InterPro" id="IPR036167">
    <property type="entry name" value="tRNA_intron_Endo_cat-like_sf"/>
</dbReference>
<evidence type="ECO:0000259" key="3">
    <source>
        <dbReference type="Pfam" id="PF09631"/>
    </source>
</evidence>
<evidence type="ECO:0000256" key="1">
    <source>
        <dbReference type="ARBA" id="ARBA00006091"/>
    </source>
</evidence>
<dbReference type="GO" id="GO:0003676">
    <property type="term" value="F:nucleic acid binding"/>
    <property type="evidence" value="ECO:0007669"/>
    <property type="project" value="InterPro"/>
</dbReference>
<dbReference type="Pfam" id="PF09631">
    <property type="entry name" value="Sen15"/>
    <property type="match status" value="1"/>
</dbReference>
<evidence type="ECO:0000313" key="4">
    <source>
        <dbReference type="EMBL" id="OMJ18049.1"/>
    </source>
</evidence>
<sequence length="74" mass="8303">MNRHPHCTDDSVFFPVSASQKFSIKTIEFFIHSVAESKDKLGIDNIDCIKLAIVGDDSTVVYYNINDGFKPPPE</sequence>
<organism evidence="4 6">
    <name type="scientific">Smittium culicis</name>
    <dbReference type="NCBI Taxonomy" id="133412"/>
    <lineage>
        <taxon>Eukaryota</taxon>
        <taxon>Fungi</taxon>
        <taxon>Fungi incertae sedis</taxon>
        <taxon>Zoopagomycota</taxon>
        <taxon>Kickxellomycotina</taxon>
        <taxon>Harpellomycetes</taxon>
        <taxon>Harpellales</taxon>
        <taxon>Legeriomycetaceae</taxon>
        <taxon>Smittium</taxon>
    </lineage>
</organism>
<keyword evidence="2" id="KW-0819">tRNA processing</keyword>
<dbReference type="EMBL" id="LSSN01000955">
    <property type="protein sequence ID" value="OMJ21616.1"/>
    <property type="molecule type" value="Genomic_DNA"/>
</dbReference>
<proteinExistence type="inferred from homology"/>
<feature type="domain" description="tRNA-splicing endonuclease subunit Sen15" evidence="3">
    <location>
        <begin position="10"/>
        <end position="73"/>
    </location>
</feature>
<dbReference type="Gene3D" id="3.40.1350.10">
    <property type="match status" value="1"/>
</dbReference>
<comment type="similarity">
    <text evidence="1">Belongs to the SEN15 family.</text>
</comment>
<dbReference type="InterPro" id="IPR018593">
    <property type="entry name" value="tRNA-endonuc_su_Sen15"/>
</dbReference>
<dbReference type="AlphaFoldDB" id="A0A1R1XU21"/>
<evidence type="ECO:0000313" key="5">
    <source>
        <dbReference type="EMBL" id="OMJ21616.1"/>
    </source>
</evidence>
<evidence type="ECO:0000313" key="6">
    <source>
        <dbReference type="Proteomes" id="UP000187283"/>
    </source>
</evidence>
<dbReference type="GO" id="GO:0006388">
    <property type="term" value="P:tRNA splicing, via endonucleolytic cleavage and ligation"/>
    <property type="evidence" value="ECO:0007669"/>
    <property type="project" value="InterPro"/>
</dbReference>
<dbReference type="GO" id="GO:0005634">
    <property type="term" value="C:nucleus"/>
    <property type="evidence" value="ECO:0007669"/>
    <property type="project" value="UniProtKB-ARBA"/>
</dbReference>
<dbReference type="SUPFAM" id="SSF53032">
    <property type="entry name" value="tRNA-intron endonuclease catalytic domain-like"/>
    <property type="match status" value="1"/>
</dbReference>
<protein>
    <recommendedName>
        <fullName evidence="3">tRNA-splicing endonuclease subunit Sen15 domain-containing protein</fullName>
    </recommendedName>
</protein>
<evidence type="ECO:0000256" key="2">
    <source>
        <dbReference type="ARBA" id="ARBA00022694"/>
    </source>
</evidence>
<dbReference type="EMBL" id="LSSN01001857">
    <property type="protein sequence ID" value="OMJ18049.1"/>
    <property type="molecule type" value="Genomic_DNA"/>
</dbReference>
<accession>A0A1R1XU21</accession>
<dbReference type="OrthoDB" id="10002170at2759"/>
<reference evidence="4 6" key="1">
    <citation type="submission" date="2017-01" db="EMBL/GenBank/DDBJ databases">
        <authorList>
            <person name="Mah S.A."/>
            <person name="Swanson W.J."/>
            <person name="Moy G.W."/>
            <person name="Vacquier V.D."/>
        </authorList>
    </citation>
    <scope>NUCLEOTIDE SEQUENCE [LARGE SCALE GENOMIC DNA]</scope>
    <source>
        <strain evidence="4 6">GSMNP</strain>
    </source>
</reference>
<name>A0A1R1XU21_9FUNG</name>
<dbReference type="InterPro" id="IPR011856">
    <property type="entry name" value="tRNA_endonuc-like_dom_sf"/>
</dbReference>